<dbReference type="SUPFAM" id="SSF56801">
    <property type="entry name" value="Acetyl-CoA synthetase-like"/>
    <property type="match status" value="1"/>
</dbReference>
<dbReference type="Pfam" id="PF00550">
    <property type="entry name" value="PP-binding"/>
    <property type="match status" value="1"/>
</dbReference>
<dbReference type="EMBL" id="NJEU01000503">
    <property type="protein sequence ID" value="PHH73465.1"/>
    <property type="molecule type" value="Genomic_DNA"/>
</dbReference>
<dbReference type="InterPro" id="IPR051414">
    <property type="entry name" value="Adenylate-forming_Reductase"/>
</dbReference>
<keyword evidence="2" id="KW-0597">Phosphoprotein</keyword>
<dbReference type="OrthoDB" id="429813at2759"/>
<accession>A0A2C5YV98</accession>
<evidence type="ECO:0000256" key="3">
    <source>
        <dbReference type="ARBA" id="ARBA00022857"/>
    </source>
</evidence>
<dbReference type="Gene3D" id="3.40.50.12780">
    <property type="entry name" value="N-terminal domain of ligase-like"/>
    <property type="match status" value="1"/>
</dbReference>
<dbReference type="InterPro" id="IPR036736">
    <property type="entry name" value="ACP-like_sf"/>
</dbReference>
<dbReference type="InterPro" id="IPR009081">
    <property type="entry name" value="PP-bd_ACP"/>
</dbReference>
<dbReference type="InterPro" id="IPR042099">
    <property type="entry name" value="ANL_N_sf"/>
</dbReference>
<dbReference type="PANTHER" id="PTHR43439:SF2">
    <property type="entry name" value="ENZYME, PUTATIVE (JCVI)-RELATED"/>
    <property type="match status" value="1"/>
</dbReference>
<evidence type="ECO:0000313" key="6">
    <source>
        <dbReference type="Proteomes" id="UP000224854"/>
    </source>
</evidence>
<dbReference type="InterPro" id="IPR013120">
    <property type="entry name" value="FAR_NAD-bd"/>
</dbReference>
<dbReference type="InterPro" id="IPR020806">
    <property type="entry name" value="PKS_PP-bd"/>
</dbReference>
<sequence>MAVVQHQSPPRHGRRLAVSVIDETAAKEPNRPFVYTPCGTTPEEGWKAVSFSVVANAINAMAWVIADKIKANSTEPIPTLAYIGPDDFRYAIMMLACIKAGCKALFISPRNSLEGQLSLFEHTSCKDIWHSQSFAHLIKPLKTARPELRVDQVSSLDDMLNVDQAKHFPYQRDYDEARFEPAFVLHTSGSTGIPKPIVIRHGNMAQMDRDQALPNFQNSQPFFTKFIATSSRLFAPMPFYHVAGIFGTFLLCCIYAGKAPVMTIPHRLMTPDLVLKCIQHSGSDGAFLPPSILEELTSNEDYRKRLQGLKAVLFGGGNLSKLSGDTMVKMNISLFNWIGSTESTPFALHYQDHQDSWQYFLIDSERTGCHWICHDEKDGIYELVIRRKDPKDPLDQPIFYSFPDLNEWPTGDLYRKHPTLPDCWMHHGRADNIIVLSTAEKLNPVTIEDTVVGHPAVKGALVVGQQRLQAALIIEPRTVCKDEAEEQALIDSVWPVIEEANKVTVAHGQILRRFVAVSDPNKPFLRASKGTVQRTGTIKEYSDFIDALYDRAEEDEDVNDAVPLDLTTKESLTQSIVDLFQSRLGVDAIKPDSDFFTLGIDSLQVLSLCNILRSSFKALGTSIDRKSIVPRIVYANPTPQSLASHLSAVIDGTQSDGSEVERETKVLKELVEKYTRDLPPKPATAKPDPLDHGQTVLLTGTTGSLGAYMLDILCANPNVAKVVAMNRGADGGRSRQGPACESRGLSLDMSKVEFLGVDLSQPHFGVDKAKYDELLASADRIIHNSWPVNFNMGVASFEPHIRGVRHFVDFSAAAAKNVAIVFISSIGTVVGWNRPDQPVPEERLDDLGLAHLGYGRSKLASSLILDQAARQCGIPAASVRVGQIAGPRGAKGQWNKQELPPTMIASSLYLGILPESIGARDKVDWTPVEDVANMVTDVAGVTNKAAVQDINGYFHAVNPQNTTWAKLAPAIVDFYGGRITKMVPIEQWIAALEKSATGPDADAARNPAIKLMDSFREMLPSGNDAAVEPDFAMKRTMSRSPTVAKLGPVTPELIKHWCAQWQY</sequence>
<dbReference type="PANTHER" id="PTHR43439">
    <property type="entry name" value="PHENYLACETATE-COENZYME A LIGASE"/>
    <property type="match status" value="1"/>
</dbReference>
<keyword evidence="6" id="KW-1185">Reference proteome</keyword>
<keyword evidence="1" id="KW-0596">Phosphopantetheine</keyword>
<feature type="domain" description="Carrier" evidence="4">
    <location>
        <begin position="567"/>
        <end position="650"/>
    </location>
</feature>
<dbReference type="InterPro" id="IPR036291">
    <property type="entry name" value="NAD(P)-bd_dom_sf"/>
</dbReference>
<dbReference type="InterPro" id="IPR020845">
    <property type="entry name" value="AMP-binding_CS"/>
</dbReference>
<keyword evidence="3" id="KW-0521">NADP</keyword>
<dbReference type="AlphaFoldDB" id="A0A2C5YV98"/>
<dbReference type="Pfam" id="PF00501">
    <property type="entry name" value="AMP-binding"/>
    <property type="match status" value="1"/>
</dbReference>
<gene>
    <name evidence="5" type="ORF">CDD82_5464</name>
</gene>
<dbReference type="Proteomes" id="UP000224854">
    <property type="component" value="Unassembled WGS sequence"/>
</dbReference>
<organism evidence="5 6">
    <name type="scientific">Ophiocordyceps australis</name>
    <dbReference type="NCBI Taxonomy" id="1399860"/>
    <lineage>
        <taxon>Eukaryota</taxon>
        <taxon>Fungi</taxon>
        <taxon>Dikarya</taxon>
        <taxon>Ascomycota</taxon>
        <taxon>Pezizomycotina</taxon>
        <taxon>Sordariomycetes</taxon>
        <taxon>Hypocreomycetidae</taxon>
        <taxon>Hypocreales</taxon>
        <taxon>Ophiocordycipitaceae</taxon>
        <taxon>Ophiocordyceps</taxon>
    </lineage>
</organism>
<protein>
    <recommendedName>
        <fullName evidence="4">Carrier domain-containing protein</fullName>
    </recommendedName>
</protein>
<dbReference type="InterPro" id="IPR000873">
    <property type="entry name" value="AMP-dep_synth/lig_dom"/>
</dbReference>
<proteinExistence type="predicted"/>
<dbReference type="Gene3D" id="3.40.50.720">
    <property type="entry name" value="NAD(P)-binding Rossmann-like Domain"/>
    <property type="match status" value="1"/>
</dbReference>
<name>A0A2C5YV98_9HYPO</name>
<dbReference type="Pfam" id="PF07993">
    <property type="entry name" value="NAD_binding_4"/>
    <property type="match status" value="1"/>
</dbReference>
<dbReference type="Gene3D" id="1.10.1200.10">
    <property type="entry name" value="ACP-like"/>
    <property type="match status" value="1"/>
</dbReference>
<evidence type="ECO:0000313" key="5">
    <source>
        <dbReference type="EMBL" id="PHH73465.1"/>
    </source>
</evidence>
<dbReference type="PROSITE" id="PS50075">
    <property type="entry name" value="CARRIER"/>
    <property type="match status" value="1"/>
</dbReference>
<dbReference type="SUPFAM" id="SSF51735">
    <property type="entry name" value="NAD(P)-binding Rossmann-fold domains"/>
    <property type="match status" value="1"/>
</dbReference>
<reference evidence="5 6" key="1">
    <citation type="submission" date="2017-06" db="EMBL/GenBank/DDBJ databases">
        <title>Ant-infecting Ophiocordyceps genomes reveal a high diversity of potential behavioral manipulation genes and a possible major role for enterotoxins.</title>
        <authorList>
            <person name="De Bekker C."/>
            <person name="Evans H.C."/>
            <person name="Brachmann A."/>
            <person name="Hughes D.P."/>
        </authorList>
    </citation>
    <scope>NUCLEOTIDE SEQUENCE [LARGE SCALE GENOMIC DNA]</scope>
    <source>
        <strain evidence="5 6">1348a</strain>
    </source>
</reference>
<dbReference type="SMART" id="SM00823">
    <property type="entry name" value="PKS_PP"/>
    <property type="match status" value="1"/>
</dbReference>
<evidence type="ECO:0000256" key="2">
    <source>
        <dbReference type="ARBA" id="ARBA00022553"/>
    </source>
</evidence>
<evidence type="ECO:0000256" key="1">
    <source>
        <dbReference type="ARBA" id="ARBA00022450"/>
    </source>
</evidence>
<dbReference type="PROSITE" id="PS00455">
    <property type="entry name" value="AMP_BINDING"/>
    <property type="match status" value="1"/>
</dbReference>
<dbReference type="SUPFAM" id="SSF47336">
    <property type="entry name" value="ACP-like"/>
    <property type="match status" value="1"/>
</dbReference>
<dbReference type="GO" id="GO:0031177">
    <property type="term" value="F:phosphopantetheine binding"/>
    <property type="evidence" value="ECO:0007669"/>
    <property type="project" value="InterPro"/>
</dbReference>
<evidence type="ECO:0000259" key="4">
    <source>
        <dbReference type="PROSITE" id="PS50075"/>
    </source>
</evidence>
<comment type="caution">
    <text evidence="5">The sequence shown here is derived from an EMBL/GenBank/DDBJ whole genome shotgun (WGS) entry which is preliminary data.</text>
</comment>
<dbReference type="Pfam" id="PF23562">
    <property type="entry name" value="AMP-binding_C_3"/>
    <property type="match status" value="1"/>
</dbReference>